<dbReference type="Proteomes" id="UP000001929">
    <property type="component" value="Chromosome"/>
</dbReference>
<feature type="transmembrane region" description="Helical" evidence="1">
    <location>
        <begin position="91"/>
        <end position="120"/>
    </location>
</feature>
<evidence type="ECO:0000256" key="1">
    <source>
        <dbReference type="SAM" id="Phobius"/>
    </source>
</evidence>
<gene>
    <name evidence="2" type="ordered locus">Rru_A0110</name>
</gene>
<dbReference type="PATRIC" id="fig|269796.9.peg.164"/>
<dbReference type="eggNOG" id="ENOG5032Z4F">
    <property type="taxonomic scope" value="Bacteria"/>
</dbReference>
<sequence>MRAAAFHLLACLLGDRGLVVVAAVMAATAGLAAFLGSMTLVEGRESALVLAASTLRLGLALGVIALVGGYLDRLRQSEERDLLLSLPLSRLRLVVGWWLGATTVAVILTAVAALIIGALGGERAGVVAWGAGLALEGAVVAAFTVFAGISLGRSLAIGAALVFYAFARLSGLLAAVAATRAPTLGPWGGVVEAVAGLMPRLDRCVESGWLIAAPGGGPAMAPGLVFQALGLILVVLSMATADLARGEGR</sequence>
<evidence type="ECO:0000313" key="3">
    <source>
        <dbReference type="Proteomes" id="UP000001929"/>
    </source>
</evidence>
<proteinExistence type="predicted"/>
<keyword evidence="1" id="KW-1133">Transmembrane helix</keyword>
<organism evidence="2 3">
    <name type="scientific">Rhodospirillum rubrum (strain ATCC 11170 / ATH 1.1.1 / DSM 467 / LMG 4362 / NCIMB 8255 / S1)</name>
    <dbReference type="NCBI Taxonomy" id="269796"/>
    <lineage>
        <taxon>Bacteria</taxon>
        <taxon>Pseudomonadati</taxon>
        <taxon>Pseudomonadota</taxon>
        <taxon>Alphaproteobacteria</taxon>
        <taxon>Rhodospirillales</taxon>
        <taxon>Rhodospirillaceae</taxon>
        <taxon>Rhodospirillum</taxon>
    </lineage>
</organism>
<evidence type="ECO:0000313" key="2">
    <source>
        <dbReference type="EMBL" id="ABC20915.1"/>
    </source>
</evidence>
<dbReference type="STRING" id="269796.Rru_A0110"/>
<dbReference type="KEGG" id="rru:Rru_A0110"/>
<dbReference type="AlphaFoldDB" id="Q2RY80"/>
<dbReference type="EnsemblBacteria" id="ABC20915">
    <property type="protein sequence ID" value="ABC20915"/>
    <property type="gene ID" value="Rru_A0110"/>
</dbReference>
<keyword evidence="1" id="KW-0472">Membrane</keyword>
<name>Q2RY80_RHORT</name>
<reference evidence="2 3" key="1">
    <citation type="journal article" date="2011" name="Stand. Genomic Sci.">
        <title>Complete genome sequence of Rhodospirillum rubrum type strain (S1).</title>
        <authorList>
            <person name="Munk A.C."/>
            <person name="Copeland A."/>
            <person name="Lucas S."/>
            <person name="Lapidus A."/>
            <person name="Del Rio T.G."/>
            <person name="Barry K."/>
            <person name="Detter J.C."/>
            <person name="Hammon N."/>
            <person name="Israni S."/>
            <person name="Pitluck S."/>
            <person name="Brettin T."/>
            <person name="Bruce D."/>
            <person name="Han C."/>
            <person name="Tapia R."/>
            <person name="Gilna P."/>
            <person name="Schmutz J."/>
            <person name="Larimer F."/>
            <person name="Land M."/>
            <person name="Kyrpides N.C."/>
            <person name="Mavromatis K."/>
            <person name="Richardson P."/>
            <person name="Rohde M."/>
            <person name="Goker M."/>
            <person name="Klenk H.P."/>
            <person name="Zhang Y."/>
            <person name="Roberts G.P."/>
            <person name="Reslewic S."/>
            <person name="Schwartz D.C."/>
        </authorList>
    </citation>
    <scope>NUCLEOTIDE SEQUENCE [LARGE SCALE GENOMIC DNA]</scope>
    <source>
        <strain evidence="3">ATCC 11170 / ATH 1.1.1 / DSM 467 / LMG 4362 / NCIMB 8255 / S1</strain>
    </source>
</reference>
<accession>Q2RY80</accession>
<protein>
    <submittedName>
        <fullName evidence="2">Uncharacterized protein</fullName>
    </submittedName>
</protein>
<dbReference type="EMBL" id="CP000230">
    <property type="protein sequence ID" value="ABC20915.1"/>
    <property type="molecule type" value="Genomic_DNA"/>
</dbReference>
<keyword evidence="3" id="KW-1185">Reference proteome</keyword>
<keyword evidence="1" id="KW-0812">Transmembrane</keyword>
<feature type="transmembrane region" description="Helical" evidence="1">
    <location>
        <begin position="155"/>
        <end position="178"/>
    </location>
</feature>
<feature type="transmembrane region" description="Helical" evidence="1">
    <location>
        <begin position="126"/>
        <end position="148"/>
    </location>
</feature>
<feature type="transmembrane region" description="Helical" evidence="1">
    <location>
        <begin position="48"/>
        <end position="71"/>
    </location>
</feature>
<dbReference type="RefSeq" id="WP_011387871.1">
    <property type="nucleotide sequence ID" value="NC_007643.1"/>
</dbReference>
<dbReference type="HOGENOM" id="CLU_1115102_0_0_5"/>
<feature type="transmembrane region" description="Helical" evidence="1">
    <location>
        <begin position="224"/>
        <end position="244"/>
    </location>
</feature>